<organism evidence="1 2">
    <name type="scientific">Racocetra persica</name>
    <dbReference type="NCBI Taxonomy" id="160502"/>
    <lineage>
        <taxon>Eukaryota</taxon>
        <taxon>Fungi</taxon>
        <taxon>Fungi incertae sedis</taxon>
        <taxon>Mucoromycota</taxon>
        <taxon>Glomeromycotina</taxon>
        <taxon>Glomeromycetes</taxon>
        <taxon>Diversisporales</taxon>
        <taxon>Gigasporaceae</taxon>
        <taxon>Racocetra</taxon>
    </lineage>
</organism>
<evidence type="ECO:0000313" key="2">
    <source>
        <dbReference type="Proteomes" id="UP000789920"/>
    </source>
</evidence>
<evidence type="ECO:0000313" key="1">
    <source>
        <dbReference type="EMBL" id="CAG8729469.1"/>
    </source>
</evidence>
<protein>
    <submittedName>
        <fullName evidence="1">36933_t:CDS:1</fullName>
    </submittedName>
</protein>
<feature type="non-terminal residue" evidence="1">
    <location>
        <position position="1"/>
    </location>
</feature>
<name>A0ACA9PZ13_9GLOM</name>
<dbReference type="EMBL" id="CAJVQC010025296">
    <property type="protein sequence ID" value="CAG8729469.1"/>
    <property type="molecule type" value="Genomic_DNA"/>
</dbReference>
<proteinExistence type="predicted"/>
<gene>
    <name evidence="1" type="ORF">RPERSI_LOCUS12007</name>
</gene>
<reference evidence="1" key="1">
    <citation type="submission" date="2021-06" db="EMBL/GenBank/DDBJ databases">
        <authorList>
            <person name="Kallberg Y."/>
            <person name="Tangrot J."/>
            <person name="Rosling A."/>
        </authorList>
    </citation>
    <scope>NUCLEOTIDE SEQUENCE</scope>
    <source>
        <strain evidence="1">MA461A</strain>
    </source>
</reference>
<sequence>EYLTNGQIKDLKDYCLGVEVGLGTHGKKNIGGKTMEKAVETLLIKNCVEYQKQVAVDFPVNGKKEFDFQIRLGAKDYYLETSFFNTAGSKVQEVIRSYSGTRLNKLLEKVNEGRAKKVNLTQLLKALIYQGQFLKKEEWEKGLKENEELKKLDPKKKHPNFKPTHRYNSFTYSQPIEKSSCGYKVDNVPLSEKVENRKLKLSFGKINNRYSNDLIRNYDKVAVEDLKIRNMKTEIVARQFIRVNPRNTTQTCSLCDRDINSARNILNRAEFGNTNKEVIRKPTKKIDGRSATRTGRIVQFATSVTVGFDNTIRQLARDDGAKPPKSTTIWLTPPNKKYGKYTQQISPDWEKEIKRLSLILKDDKSKQLENTPPAVSQFIFELLKDKIPPNGIIFDPFGSDIKTSVFWFNSSEHPRRGGIDFLLAEKSKVNKEFKPALILCNPPFNGMKPKLAPESQFNLNQQKKDEI</sequence>
<comment type="caution">
    <text evidence="1">The sequence shown here is derived from an EMBL/GenBank/DDBJ whole genome shotgun (WGS) entry which is preliminary data.</text>
</comment>
<dbReference type="Proteomes" id="UP000789920">
    <property type="component" value="Unassembled WGS sequence"/>
</dbReference>
<accession>A0ACA9PZ13</accession>
<keyword evidence="2" id="KW-1185">Reference proteome</keyword>